<evidence type="ECO:0000256" key="1">
    <source>
        <dbReference type="ARBA" id="ARBA00008542"/>
    </source>
</evidence>
<evidence type="ECO:0000313" key="4">
    <source>
        <dbReference type="Proteomes" id="UP000198824"/>
    </source>
</evidence>
<evidence type="ECO:0000313" key="3">
    <source>
        <dbReference type="EMBL" id="SFS02871.1"/>
    </source>
</evidence>
<dbReference type="RefSeq" id="WP_093315400.1">
    <property type="nucleotide sequence ID" value="NZ_FOZG01000002.1"/>
</dbReference>
<feature type="domain" description="DJ-1/PfpI" evidence="2">
    <location>
        <begin position="8"/>
        <end position="174"/>
    </location>
</feature>
<dbReference type="PANTHER" id="PTHR42733">
    <property type="entry name" value="DJ-1 PROTEIN"/>
    <property type="match status" value="1"/>
</dbReference>
<dbReference type="Gene3D" id="3.40.50.880">
    <property type="match status" value="1"/>
</dbReference>
<dbReference type="Proteomes" id="UP000198824">
    <property type="component" value="Unassembled WGS sequence"/>
</dbReference>
<dbReference type="InterPro" id="IPR002818">
    <property type="entry name" value="DJ-1/PfpI"/>
</dbReference>
<dbReference type="OrthoDB" id="9792284at2"/>
<dbReference type="SUPFAM" id="SSF52317">
    <property type="entry name" value="Class I glutamine amidotransferase-like"/>
    <property type="match status" value="1"/>
</dbReference>
<dbReference type="NCBIfam" id="TIGR01382">
    <property type="entry name" value="PfpI"/>
    <property type="match status" value="1"/>
</dbReference>
<dbReference type="GO" id="GO:0006508">
    <property type="term" value="P:proteolysis"/>
    <property type="evidence" value="ECO:0007669"/>
    <property type="project" value="UniProtKB-KW"/>
</dbReference>
<protein>
    <submittedName>
        <fullName evidence="3">Protease I</fullName>
    </submittedName>
</protein>
<name>A0A1I6LHD5_9SPHN</name>
<dbReference type="GO" id="GO:0008233">
    <property type="term" value="F:peptidase activity"/>
    <property type="evidence" value="ECO:0007669"/>
    <property type="project" value="UniProtKB-KW"/>
</dbReference>
<keyword evidence="3" id="KW-0378">Hydrolase</keyword>
<dbReference type="CDD" id="cd03134">
    <property type="entry name" value="GATase1_PfpI_like"/>
    <property type="match status" value="1"/>
</dbReference>
<sequence>MPAIADARVLIIATDGFEQAELFGPLERLREAGADVTLASLRTDPIQGMVHDEKGRTITPDTLIADVDADDYDALVIPGGVANPDKLRTDEATVALVQAFDDAGKPVAAICHGPWLLVEADMVEDRTVTSWPSLRTDLENAGGEWEDEQVVVDGNIITSRKPDDVPAFNEALIRLIEQGVEED</sequence>
<dbReference type="PANTHER" id="PTHR42733:SF12">
    <property type="entry name" value="PROTEINASE"/>
    <property type="match status" value="1"/>
</dbReference>
<proteinExistence type="inferred from homology"/>
<evidence type="ECO:0000259" key="2">
    <source>
        <dbReference type="Pfam" id="PF01965"/>
    </source>
</evidence>
<dbReference type="InterPro" id="IPR029062">
    <property type="entry name" value="Class_I_gatase-like"/>
</dbReference>
<reference evidence="3 4" key="1">
    <citation type="submission" date="2016-10" db="EMBL/GenBank/DDBJ databases">
        <authorList>
            <person name="de Groot N.N."/>
        </authorList>
    </citation>
    <scope>NUCLEOTIDE SEQUENCE [LARGE SCALE GENOMIC DNA]</scope>
    <source>
        <strain evidence="3 4">S5-249</strain>
    </source>
</reference>
<organism evidence="3 4">
    <name type="scientific">Sphingomonas jatrophae</name>
    <dbReference type="NCBI Taxonomy" id="1166337"/>
    <lineage>
        <taxon>Bacteria</taxon>
        <taxon>Pseudomonadati</taxon>
        <taxon>Pseudomonadota</taxon>
        <taxon>Alphaproteobacteria</taxon>
        <taxon>Sphingomonadales</taxon>
        <taxon>Sphingomonadaceae</taxon>
        <taxon>Sphingomonas</taxon>
    </lineage>
</organism>
<dbReference type="InterPro" id="IPR006286">
    <property type="entry name" value="C56_PfpI-like"/>
</dbReference>
<accession>A0A1I6LHD5</accession>
<gene>
    <name evidence="3" type="ORF">SAMN05192580_2741</name>
</gene>
<dbReference type="EMBL" id="FOZG01000002">
    <property type="protein sequence ID" value="SFS02871.1"/>
    <property type="molecule type" value="Genomic_DNA"/>
</dbReference>
<dbReference type="Pfam" id="PF01965">
    <property type="entry name" value="DJ-1_PfpI"/>
    <property type="match status" value="1"/>
</dbReference>
<comment type="similarity">
    <text evidence="1">Belongs to the peptidase C56 family.</text>
</comment>
<dbReference type="AlphaFoldDB" id="A0A1I6LHD5"/>
<keyword evidence="4" id="KW-1185">Reference proteome</keyword>
<dbReference type="PROSITE" id="PS51276">
    <property type="entry name" value="PEPTIDASE_C56_PFPI"/>
    <property type="match status" value="1"/>
</dbReference>
<keyword evidence="3" id="KW-0645">Protease</keyword>
<dbReference type="STRING" id="1166337.SAMN05192580_2741"/>